<gene>
    <name evidence="1" type="ORF">Cs308_0876</name>
</gene>
<dbReference type="AlphaFoldDB" id="A0A1A9HYP3"/>
<keyword evidence="2" id="KW-1185">Reference proteome</keyword>
<dbReference type="Proteomes" id="UP000078162">
    <property type="component" value="Chromosome"/>
</dbReference>
<sequence length="42" mass="4898">MSIKLTKDIHSLQSLWLFAAIFNPGILKFSRFKKNLITFSLE</sequence>
<dbReference type="KEGG" id="csaz:Cs308_0876"/>
<name>A0A1A9HYP3_9CHLA</name>
<protein>
    <submittedName>
        <fullName evidence="1">Uncharacterized protein</fullName>
    </submittedName>
</protein>
<dbReference type="STRING" id="1806891.Cs308_0876"/>
<dbReference type="EMBL" id="CP014639">
    <property type="protein sequence ID" value="ANH79046.1"/>
    <property type="molecule type" value="Genomic_DNA"/>
</dbReference>
<reference evidence="1 2" key="1">
    <citation type="submission" date="2016-03" db="EMBL/GenBank/DDBJ databases">
        <title>Culture-independent genomics supports pathogen discovery for uncultivable bacteria within the genus Chlamydia.</title>
        <authorList>
            <person name="Taylor-Brown A."/>
            <person name="Bachmann N.L."/>
            <person name="Borel N."/>
            <person name="Polkinghorne A."/>
        </authorList>
    </citation>
    <scope>NUCLEOTIDE SEQUENCE [LARGE SCALE GENOMIC DNA]</scope>
    <source>
        <strain evidence="1 2">2742-308</strain>
    </source>
</reference>
<accession>A0A1A9HYP3</accession>
<organism evidence="1 2">
    <name type="scientific">Candidatus Chlamydia sanziniae</name>
    <dbReference type="NCBI Taxonomy" id="1806891"/>
    <lineage>
        <taxon>Bacteria</taxon>
        <taxon>Pseudomonadati</taxon>
        <taxon>Chlamydiota</taxon>
        <taxon>Chlamydiia</taxon>
        <taxon>Chlamydiales</taxon>
        <taxon>Chlamydiaceae</taxon>
        <taxon>Chlamydia/Chlamydophila group</taxon>
        <taxon>Chlamydia</taxon>
    </lineage>
</organism>
<proteinExistence type="predicted"/>
<evidence type="ECO:0000313" key="1">
    <source>
        <dbReference type="EMBL" id="ANH79046.1"/>
    </source>
</evidence>
<evidence type="ECO:0000313" key="2">
    <source>
        <dbReference type="Proteomes" id="UP000078162"/>
    </source>
</evidence>